<evidence type="ECO:0000313" key="2">
    <source>
        <dbReference type="Proteomes" id="UP000274429"/>
    </source>
</evidence>
<evidence type="ECO:0000313" key="3">
    <source>
        <dbReference type="WBParaSite" id="TTAC_0000124801-mRNA-1"/>
    </source>
</evidence>
<dbReference type="AlphaFoldDB" id="A0A0R3WKK4"/>
<dbReference type="OrthoDB" id="6271167at2759"/>
<name>A0A0R3WKK4_HYDTA</name>
<organism evidence="3">
    <name type="scientific">Hydatigena taeniaeformis</name>
    <name type="common">Feline tapeworm</name>
    <name type="synonym">Taenia taeniaeformis</name>
    <dbReference type="NCBI Taxonomy" id="6205"/>
    <lineage>
        <taxon>Eukaryota</taxon>
        <taxon>Metazoa</taxon>
        <taxon>Spiralia</taxon>
        <taxon>Lophotrochozoa</taxon>
        <taxon>Platyhelminthes</taxon>
        <taxon>Cestoda</taxon>
        <taxon>Eucestoda</taxon>
        <taxon>Cyclophyllidea</taxon>
        <taxon>Taeniidae</taxon>
        <taxon>Hydatigera</taxon>
    </lineage>
</organism>
<protein>
    <submittedName>
        <fullName evidence="3">Intraflagellar transport protein 43 homolog</fullName>
    </submittedName>
</protein>
<dbReference type="EMBL" id="UYWX01000234">
    <property type="protein sequence ID" value="VDM17694.1"/>
    <property type="molecule type" value="Genomic_DNA"/>
</dbReference>
<gene>
    <name evidence="1" type="ORF">TTAC_LOCUS1249</name>
</gene>
<sequence>MSAVCEVTEPLSERVSGFDPKMQHLAVCKDIEILSTQNSPTAWQIGDVSDVEESEEGENIPITPEDQLLRSSQSLASRMERLLWAPIYSPSNGLSDDSDGSACSSSETSPPIMRLYTPKGGHRMQTVSPLTHEHLMQWKSTQTETVPLTIERGTQTAEEFELPVYPDVIDNQDANRLKEWIEELFRHKLPREDSHQA</sequence>
<accession>A0A0R3WKK4</accession>
<reference evidence="3" key="1">
    <citation type="submission" date="2017-02" db="UniProtKB">
        <authorList>
            <consortium name="WormBaseParasite"/>
        </authorList>
    </citation>
    <scope>IDENTIFICATION</scope>
</reference>
<proteinExistence type="predicted"/>
<dbReference type="WBParaSite" id="TTAC_0000124801-mRNA-1">
    <property type="protein sequence ID" value="TTAC_0000124801-mRNA-1"/>
    <property type="gene ID" value="TTAC_0000124801"/>
</dbReference>
<reference evidence="1 2" key="2">
    <citation type="submission" date="2018-11" db="EMBL/GenBank/DDBJ databases">
        <authorList>
            <consortium name="Pathogen Informatics"/>
        </authorList>
    </citation>
    <scope>NUCLEOTIDE SEQUENCE [LARGE SCALE GENOMIC DNA]</scope>
</reference>
<keyword evidence="2" id="KW-1185">Reference proteome</keyword>
<dbReference type="Proteomes" id="UP000274429">
    <property type="component" value="Unassembled WGS sequence"/>
</dbReference>
<evidence type="ECO:0000313" key="1">
    <source>
        <dbReference type="EMBL" id="VDM17694.1"/>
    </source>
</evidence>